<feature type="domain" description="NAD(P)-binding" evidence="1">
    <location>
        <begin position="9"/>
        <end position="185"/>
    </location>
</feature>
<dbReference type="PANTHER" id="PTHR47129:SF1">
    <property type="entry name" value="NMRA-LIKE DOMAIN-CONTAINING PROTEIN"/>
    <property type="match status" value="1"/>
</dbReference>
<dbReference type="InterPro" id="IPR052718">
    <property type="entry name" value="NmrA-type_oxidoreductase"/>
</dbReference>
<accession>A0A944CF63</accession>
<dbReference type="RefSeq" id="WP_213217559.1">
    <property type="nucleotide sequence ID" value="NZ_QTKU01000005.1"/>
</dbReference>
<dbReference type="PANTHER" id="PTHR47129">
    <property type="entry name" value="QUINONE OXIDOREDUCTASE 2"/>
    <property type="match status" value="1"/>
</dbReference>
<name>A0A944CF63_9HYPH</name>
<proteinExistence type="predicted"/>
<reference evidence="2" key="2">
    <citation type="journal article" date="2021" name="Microorganisms">
        <title>Bacterial Dimethylsulfoniopropionate Biosynthesis in the East China Sea.</title>
        <authorList>
            <person name="Liu J."/>
            <person name="Zhang Y."/>
            <person name="Liu J."/>
            <person name="Zhong H."/>
            <person name="Williams B.T."/>
            <person name="Zheng Y."/>
            <person name="Curson A.R.J."/>
            <person name="Sun C."/>
            <person name="Sun H."/>
            <person name="Song D."/>
            <person name="Wagner Mackenzie B."/>
            <person name="Bermejo Martinez A."/>
            <person name="Todd J.D."/>
            <person name="Zhang X.H."/>
        </authorList>
    </citation>
    <scope>NUCLEOTIDE SEQUENCE</scope>
    <source>
        <strain evidence="2">AESS21</strain>
    </source>
</reference>
<dbReference type="Gene3D" id="3.90.25.10">
    <property type="entry name" value="UDP-galactose 4-epimerase, domain 1"/>
    <property type="match status" value="1"/>
</dbReference>
<evidence type="ECO:0000259" key="1">
    <source>
        <dbReference type="Pfam" id="PF13460"/>
    </source>
</evidence>
<comment type="caution">
    <text evidence="2">The sequence shown here is derived from an EMBL/GenBank/DDBJ whole genome shotgun (WGS) entry which is preliminary data.</text>
</comment>
<dbReference type="SUPFAM" id="SSF51735">
    <property type="entry name" value="NAD(P)-binding Rossmann-fold domains"/>
    <property type="match status" value="1"/>
</dbReference>
<sequence length="284" mass="30164">MATIAVTAASGHLGRAIVEALIARDGADEIIALARTPEKVSDLGVAVRKGDYEDRAGLEQALLGVDTVLLVSGMDEPSKRIGQHRNVIEAAKAAGVSKIVYTSVQGPDEGTSFSPVVQSNRQTEKDVRDSGLNWIVGRNGIYIEPDIDYIGSYEAAGEIANCAGDGRCGYTSRAELGAAYAQLLTSDVHNGQIFNLHGAPLTQAELTDHINAAFGTSLVYRPMSVEEFKQDRTAELGEFLGTVITGIYAGIRAGAFDNPSQYAEAAGRPHQSWDAYFAALKTTS</sequence>
<evidence type="ECO:0000313" key="3">
    <source>
        <dbReference type="Proteomes" id="UP000705379"/>
    </source>
</evidence>
<dbReference type="Pfam" id="PF13460">
    <property type="entry name" value="NAD_binding_10"/>
    <property type="match status" value="1"/>
</dbReference>
<dbReference type="Gene3D" id="3.40.50.720">
    <property type="entry name" value="NAD(P)-binding Rossmann-like Domain"/>
    <property type="match status" value="1"/>
</dbReference>
<dbReference type="CDD" id="cd05269">
    <property type="entry name" value="TMR_SDR_a"/>
    <property type="match status" value="1"/>
</dbReference>
<gene>
    <name evidence="2" type="ORF">DYI23_18730</name>
</gene>
<protein>
    <submittedName>
        <fullName evidence="2">SDR family NAD(P)-dependent oxidoreductase</fullName>
    </submittedName>
</protein>
<reference evidence="2" key="1">
    <citation type="submission" date="2018-08" db="EMBL/GenBank/DDBJ databases">
        <authorList>
            <person name="Jin W."/>
            <person name="Wang H."/>
            <person name="Yang Y."/>
            <person name="Li M."/>
            <person name="Liu J."/>
        </authorList>
    </citation>
    <scope>NUCLEOTIDE SEQUENCE</scope>
    <source>
        <strain evidence="2">AESS21</strain>
    </source>
</reference>
<dbReference type="InterPro" id="IPR036291">
    <property type="entry name" value="NAD(P)-bd_dom_sf"/>
</dbReference>
<evidence type="ECO:0000313" key="2">
    <source>
        <dbReference type="EMBL" id="MBS8262271.1"/>
    </source>
</evidence>
<dbReference type="AlphaFoldDB" id="A0A944CF63"/>
<dbReference type="EMBL" id="QTKU01000005">
    <property type="protein sequence ID" value="MBS8262271.1"/>
    <property type="molecule type" value="Genomic_DNA"/>
</dbReference>
<dbReference type="InterPro" id="IPR016040">
    <property type="entry name" value="NAD(P)-bd_dom"/>
</dbReference>
<organism evidence="2 3">
    <name type="scientific">Roseibium polysiphoniae</name>
    <dbReference type="NCBI Taxonomy" id="2571221"/>
    <lineage>
        <taxon>Bacteria</taxon>
        <taxon>Pseudomonadati</taxon>
        <taxon>Pseudomonadota</taxon>
        <taxon>Alphaproteobacteria</taxon>
        <taxon>Hyphomicrobiales</taxon>
        <taxon>Stappiaceae</taxon>
        <taxon>Roseibium</taxon>
    </lineage>
</organism>
<dbReference type="Proteomes" id="UP000705379">
    <property type="component" value="Unassembled WGS sequence"/>
</dbReference>